<keyword evidence="4 6" id="KW-1133">Transmembrane helix</keyword>
<feature type="transmembrane region" description="Helical" evidence="6">
    <location>
        <begin position="435"/>
        <end position="455"/>
    </location>
</feature>
<protein>
    <submittedName>
        <fullName evidence="8">MFS transporter</fullName>
    </submittedName>
</protein>
<feature type="transmembrane region" description="Helical" evidence="6">
    <location>
        <begin position="229"/>
        <end position="245"/>
    </location>
</feature>
<evidence type="ECO:0000256" key="2">
    <source>
        <dbReference type="ARBA" id="ARBA00022448"/>
    </source>
</evidence>
<keyword evidence="2" id="KW-0813">Transport</keyword>
<feature type="transmembrane region" description="Helical" evidence="6">
    <location>
        <begin position="355"/>
        <end position="373"/>
    </location>
</feature>
<feature type="transmembrane region" description="Helical" evidence="6">
    <location>
        <begin position="49"/>
        <end position="68"/>
    </location>
</feature>
<feature type="transmembrane region" description="Helical" evidence="6">
    <location>
        <begin position="273"/>
        <end position="293"/>
    </location>
</feature>
<name>A0ABN5XH01_9EURY</name>
<evidence type="ECO:0000256" key="5">
    <source>
        <dbReference type="ARBA" id="ARBA00023136"/>
    </source>
</evidence>
<dbReference type="CDD" id="cd17321">
    <property type="entry name" value="MFS_MMR_MDR_like"/>
    <property type="match status" value="1"/>
</dbReference>
<evidence type="ECO:0000313" key="8">
    <source>
        <dbReference type="EMBL" id="BBL67196.1"/>
    </source>
</evidence>
<feature type="transmembrane region" description="Helical" evidence="6">
    <location>
        <begin position="206"/>
        <end position="223"/>
    </location>
</feature>
<dbReference type="PROSITE" id="PS50850">
    <property type="entry name" value="MFS"/>
    <property type="match status" value="1"/>
</dbReference>
<dbReference type="Pfam" id="PF07690">
    <property type="entry name" value="MFS_1"/>
    <property type="match status" value="1"/>
</dbReference>
<feature type="transmembrane region" description="Helical" evidence="6">
    <location>
        <begin position="330"/>
        <end position="349"/>
    </location>
</feature>
<dbReference type="EMBL" id="AP019781">
    <property type="protein sequence ID" value="BBL67196.1"/>
    <property type="molecule type" value="Genomic_DNA"/>
</dbReference>
<keyword evidence="5 6" id="KW-0472">Membrane</keyword>
<keyword evidence="3 6" id="KW-0812">Transmembrane</keyword>
<sequence>MEVKQDEEKPYSRRFILILITVVTFLNPFTGSAINLALPAIGAEFSADAAMLAWVASAYLLASVIFLLPAGRLGDSWGRVTVFLLGVVVYTAGSLLTIFTPTLELLLVFRFLQGAGGAMIYANSVALITHLYPPGERGTAIGLNVTAVYAGLSLGPFLGGALTQFFGWRSIFIMTALLAVPALFYANKFPAFLNEQQHEHFDIPGMVLSSALILCLFLGLAWVTTPTGVALLAAAVLLGAAFFRVEQRHPSPLLPVPLLASNRVFAASNGAALINYSATYAVGFLLSLYLQYVRGYEPIAAGTLLLVQPVIQVFVAPISGRLADRIQPGLVASVGMALSAVALFGFSFLSPTMPIAAIVALLVLLGVGVGIFSSPNTTAIMGSVTKRDYGCASAMTAMMRSLGMMLSMGAVLVVFAVVMGSTIVTPAVFPDFLLSLHLIFLALAVLSAFGVVLSLRRNKC</sequence>
<feature type="transmembrane region" description="Helical" evidence="6">
    <location>
        <begin position="165"/>
        <end position="186"/>
    </location>
</feature>
<feature type="transmembrane region" description="Helical" evidence="6">
    <location>
        <begin position="405"/>
        <end position="429"/>
    </location>
</feature>
<reference evidence="8 9" key="1">
    <citation type="submission" date="2019-06" db="EMBL/GenBank/DDBJ databases">
        <title>Complete genome sequence of Methanoculleus chikugoensis strain MG62.</title>
        <authorList>
            <person name="Asakawa S."/>
            <person name="Dianou D."/>
        </authorList>
    </citation>
    <scope>NUCLEOTIDE SEQUENCE [LARGE SCALE GENOMIC DNA]</scope>
    <source>
        <strain evidence="8 9">MG62</strain>
    </source>
</reference>
<evidence type="ECO:0000256" key="3">
    <source>
        <dbReference type="ARBA" id="ARBA00022692"/>
    </source>
</evidence>
<feature type="transmembrane region" description="Helical" evidence="6">
    <location>
        <begin position="15"/>
        <end position="37"/>
    </location>
</feature>
<accession>A0ABN5XH01</accession>
<comment type="subcellular location">
    <subcellularLocation>
        <location evidence="1">Membrane</location>
        <topology evidence="1">Multi-pass membrane protein</topology>
    </subcellularLocation>
</comment>
<evidence type="ECO:0000256" key="1">
    <source>
        <dbReference type="ARBA" id="ARBA00004141"/>
    </source>
</evidence>
<dbReference type="InterPro" id="IPR011701">
    <property type="entry name" value="MFS"/>
</dbReference>
<proteinExistence type="predicted"/>
<evidence type="ECO:0000313" key="9">
    <source>
        <dbReference type="Proteomes" id="UP000824969"/>
    </source>
</evidence>
<organism evidence="8 9">
    <name type="scientific">Methanoculleus chikugoensis</name>
    <dbReference type="NCBI Taxonomy" id="118126"/>
    <lineage>
        <taxon>Archaea</taxon>
        <taxon>Methanobacteriati</taxon>
        <taxon>Methanobacteriota</taxon>
        <taxon>Stenosarchaea group</taxon>
        <taxon>Methanomicrobia</taxon>
        <taxon>Methanomicrobiales</taxon>
        <taxon>Methanomicrobiaceae</taxon>
        <taxon>Methanoculleus</taxon>
    </lineage>
</organism>
<dbReference type="GeneID" id="66129875"/>
<feature type="transmembrane region" description="Helical" evidence="6">
    <location>
        <begin position="80"/>
        <end position="99"/>
    </location>
</feature>
<evidence type="ECO:0000259" key="7">
    <source>
        <dbReference type="PROSITE" id="PS50850"/>
    </source>
</evidence>
<dbReference type="RefSeq" id="WP_244987759.1">
    <property type="nucleotide sequence ID" value="NZ_AP019781.1"/>
</dbReference>
<feature type="transmembrane region" description="Helical" evidence="6">
    <location>
        <begin position="105"/>
        <end position="128"/>
    </location>
</feature>
<gene>
    <name evidence="8" type="ORF">MchiMG62_03770</name>
</gene>
<dbReference type="InterPro" id="IPR020846">
    <property type="entry name" value="MFS_dom"/>
</dbReference>
<evidence type="ECO:0000256" key="4">
    <source>
        <dbReference type="ARBA" id="ARBA00022989"/>
    </source>
</evidence>
<dbReference type="PANTHER" id="PTHR42718">
    <property type="entry name" value="MAJOR FACILITATOR SUPERFAMILY MULTIDRUG TRANSPORTER MFSC"/>
    <property type="match status" value="1"/>
</dbReference>
<feature type="domain" description="Major facilitator superfamily (MFS) profile" evidence="7">
    <location>
        <begin position="16"/>
        <end position="459"/>
    </location>
</feature>
<dbReference type="PANTHER" id="PTHR42718:SF9">
    <property type="entry name" value="MAJOR FACILITATOR SUPERFAMILY MULTIDRUG TRANSPORTER MFSC"/>
    <property type="match status" value="1"/>
</dbReference>
<feature type="transmembrane region" description="Helical" evidence="6">
    <location>
        <begin position="140"/>
        <end position="159"/>
    </location>
</feature>
<evidence type="ECO:0000256" key="6">
    <source>
        <dbReference type="SAM" id="Phobius"/>
    </source>
</evidence>
<dbReference type="Proteomes" id="UP000824969">
    <property type="component" value="Chromosome"/>
</dbReference>
<keyword evidence="9" id="KW-1185">Reference proteome</keyword>